<dbReference type="EMBL" id="FWXV01000002">
    <property type="protein sequence ID" value="SMC86144.1"/>
    <property type="molecule type" value="Genomic_DNA"/>
</dbReference>
<feature type="transmembrane region" description="Helical" evidence="1">
    <location>
        <begin position="346"/>
        <end position="369"/>
    </location>
</feature>
<dbReference type="PANTHER" id="PTHR30572">
    <property type="entry name" value="MEMBRANE COMPONENT OF TRANSPORTER-RELATED"/>
    <property type="match status" value="1"/>
</dbReference>
<feature type="transmembrane region" description="Helical" evidence="1">
    <location>
        <begin position="257"/>
        <end position="281"/>
    </location>
</feature>
<keyword evidence="1" id="KW-0812">Transmembrane</keyword>
<name>A0A1Y5XFH3_KIBAR</name>
<dbReference type="GO" id="GO:0022857">
    <property type="term" value="F:transmembrane transporter activity"/>
    <property type="evidence" value="ECO:0007669"/>
    <property type="project" value="TreeGrafter"/>
</dbReference>
<dbReference type="AlphaFoldDB" id="A0A1Y5XFH3"/>
<keyword evidence="3" id="KW-1185">Reference proteome</keyword>
<evidence type="ECO:0000313" key="2">
    <source>
        <dbReference type="EMBL" id="SMC86144.1"/>
    </source>
</evidence>
<dbReference type="InterPro" id="IPR050250">
    <property type="entry name" value="Macrolide_Exporter_MacB"/>
</dbReference>
<accession>A0A1Y5XFH3</accession>
<sequence>MTVIVGVVTGLVLAFVAAATVFYTSASGSAATQYAVDHRCRTENGVQLTVSNADVVADDAKIRQIAQRYGGEAARTRTYVTRGPLDPVRLISRDRAFDHVEVLKGGSRDGVWLPHNVADQFKLNPGDTIQLAGRPVPVGAVYRKVADPAPEFWCGDRSLVAPSPHAGANGPPQPLLVSSTLLDELVQMGGLVPAGTRVDVYTTRPLQTRTQMDEWAAATARMTPELTAALTGKPAIKDYAALSAKTAERTQETVGRAVLPLTLVSVIAGLLGVVGLAAQWVQRRGAEVRLLWTRGVSPQAIGGKAVLEMGGPLLAGATLGWATAWVTSPLLAPATQLDPWAPGRAALLAAGTWLVALLVLGTVTTLRVVERKPEAAFLKKVPWEVLAGGAAVVIWLTGAEHAVEVDAGELLPQVSLAALAFPLLTIVFLVGVVARLAGFLSRESHRLRGWRNPTVLWALRRTAAQRKVVVALLGVAGLAIGVIAAGVGVASTARESLEDKSWMRVGSDHAISLVGTSSPTFDVPAELHATRIAFTQLYIEGNIGARILLVDPKTFADGGRWRDRWADTSLSDLMAALEKPQPDGTIPVIVAGQYPLNEFISPAEYFKNMRTVATVPSFPAMGQFEGMLITSWQWLAQSERRGFVQQILTTENPERAVQVLNAAGETTGPVLEAKTATEHLPFLVVAWIFAFFVVLGFALAAVAVVTLLVSVETRRRSTAVAHALLARMGLRSRALLATHLVELAILAGTATAVGVGGGWFVLEMVTQRLDPYPALAPVPQPASLQGVGLMTSTVAIVGVVLVAGYAVRAAKRAKVRELLRA</sequence>
<keyword evidence="1" id="KW-0472">Membrane</keyword>
<evidence type="ECO:0000256" key="1">
    <source>
        <dbReference type="SAM" id="Phobius"/>
    </source>
</evidence>
<dbReference type="RefSeq" id="WP_084426022.1">
    <property type="nucleotide sequence ID" value="NZ_FWXV01000002.1"/>
</dbReference>
<feature type="transmembrane region" description="Helical" evidence="1">
    <location>
        <begin position="468"/>
        <end position="490"/>
    </location>
</feature>
<dbReference type="GO" id="GO:0005886">
    <property type="term" value="C:plasma membrane"/>
    <property type="evidence" value="ECO:0007669"/>
    <property type="project" value="TreeGrafter"/>
</dbReference>
<dbReference type="OrthoDB" id="3653743at2"/>
<evidence type="ECO:0000313" key="3">
    <source>
        <dbReference type="Proteomes" id="UP000192674"/>
    </source>
</evidence>
<gene>
    <name evidence="2" type="ORF">SAMN05661093_02322</name>
</gene>
<proteinExistence type="predicted"/>
<feature type="transmembrane region" description="Helical" evidence="1">
    <location>
        <begin position="782"/>
        <end position="807"/>
    </location>
</feature>
<feature type="transmembrane region" description="Helical" evidence="1">
    <location>
        <begin position="734"/>
        <end position="762"/>
    </location>
</feature>
<dbReference type="PANTHER" id="PTHR30572:SF4">
    <property type="entry name" value="ABC TRANSPORTER PERMEASE YTRF"/>
    <property type="match status" value="1"/>
</dbReference>
<dbReference type="Proteomes" id="UP000192674">
    <property type="component" value="Unassembled WGS sequence"/>
</dbReference>
<feature type="transmembrane region" description="Helical" evidence="1">
    <location>
        <begin position="419"/>
        <end position="441"/>
    </location>
</feature>
<protein>
    <submittedName>
        <fullName evidence="2">Putative ABC transport system permease protein</fullName>
    </submittedName>
</protein>
<organism evidence="2 3">
    <name type="scientific">Kibdelosporangium aridum</name>
    <dbReference type="NCBI Taxonomy" id="2030"/>
    <lineage>
        <taxon>Bacteria</taxon>
        <taxon>Bacillati</taxon>
        <taxon>Actinomycetota</taxon>
        <taxon>Actinomycetes</taxon>
        <taxon>Pseudonocardiales</taxon>
        <taxon>Pseudonocardiaceae</taxon>
        <taxon>Kibdelosporangium</taxon>
    </lineage>
</organism>
<reference evidence="2 3" key="1">
    <citation type="submission" date="2017-04" db="EMBL/GenBank/DDBJ databases">
        <authorList>
            <person name="Afonso C.L."/>
            <person name="Miller P.J."/>
            <person name="Scott M.A."/>
            <person name="Spackman E."/>
            <person name="Goraichik I."/>
            <person name="Dimitrov K.M."/>
            <person name="Suarez D.L."/>
            <person name="Swayne D.E."/>
        </authorList>
    </citation>
    <scope>NUCLEOTIDE SEQUENCE [LARGE SCALE GENOMIC DNA]</scope>
    <source>
        <strain evidence="2 3">DSM 43828</strain>
    </source>
</reference>
<feature type="transmembrane region" description="Helical" evidence="1">
    <location>
        <begin position="684"/>
        <end position="709"/>
    </location>
</feature>
<keyword evidence="1" id="KW-1133">Transmembrane helix</keyword>
<feature type="transmembrane region" description="Helical" evidence="1">
    <location>
        <begin position="381"/>
        <end position="399"/>
    </location>
</feature>